<protein>
    <recommendedName>
        <fullName evidence="4">SnoaL-like domain-containing protein</fullName>
    </recommendedName>
</protein>
<sequence length="139" mass="15670">MTTSAQQLADRYAALWTERDAGARRKAIERLWAEDGVHLVHPPEEIRAEAVRVGFPEPVLEARGYRELEFRVARAYQEFVAPGEFTFRAREDAVRLRDVVRFSWEMVSVGTGELAGGGVEFVVLDADGRITADYQFPGL</sequence>
<name>A0A1E7N052_KITAU</name>
<dbReference type="Proteomes" id="UP000037395">
    <property type="component" value="Unassembled WGS sequence"/>
</dbReference>
<reference evidence="1" key="1">
    <citation type="journal article" date="2014" name="Int. J. Syst. Evol. Microbiol.">
        <title>Complete genome sequence of Corynebacterium casei LMG S-19264T (=DSM 44701T), isolated from a smear-ripened cheese.</title>
        <authorList>
            <consortium name="US DOE Joint Genome Institute (JGI-PGF)"/>
            <person name="Walter F."/>
            <person name="Albersmeier A."/>
            <person name="Kalinowski J."/>
            <person name="Ruckert C."/>
        </authorList>
    </citation>
    <scope>NUCLEOTIDE SEQUENCE</scope>
    <source>
        <strain evidence="1">JCM 4434</strain>
    </source>
</reference>
<dbReference type="Gene3D" id="3.10.450.50">
    <property type="match status" value="1"/>
</dbReference>
<evidence type="ECO:0000313" key="3">
    <source>
        <dbReference type="Proteomes" id="UP000037395"/>
    </source>
</evidence>
<dbReference type="EMBL" id="JPRF03000054">
    <property type="protein sequence ID" value="OEV34069.1"/>
    <property type="molecule type" value="Genomic_DNA"/>
</dbReference>
<gene>
    <name evidence="1" type="ORF">GCM10010502_25350</name>
    <name evidence="2" type="ORF">HS99_0011560</name>
</gene>
<dbReference type="SUPFAM" id="SSF54427">
    <property type="entry name" value="NTF2-like"/>
    <property type="match status" value="1"/>
</dbReference>
<accession>A0A1E7N052</accession>
<evidence type="ECO:0000313" key="2">
    <source>
        <dbReference type="EMBL" id="OEV34069.1"/>
    </source>
</evidence>
<accession>A0A8H9HL30</accession>
<dbReference type="OrthoDB" id="8722217at2"/>
<dbReference type="KEGG" id="kau:B6264_02410"/>
<dbReference type="Proteomes" id="UP000610124">
    <property type="component" value="Unassembled WGS sequence"/>
</dbReference>
<dbReference type="AlphaFoldDB" id="A0A1E7N052"/>
<keyword evidence="3" id="KW-1185">Reference proteome</keyword>
<reference evidence="2" key="3">
    <citation type="submission" date="2016-08" db="EMBL/GenBank/DDBJ databases">
        <title>Sequencing, Assembly and Comparative Genomics of S. aureofaciens ATCC 10762.</title>
        <authorList>
            <person name="Gradnigo J.S."/>
            <person name="Johnson N."/>
            <person name="Somerville G.A."/>
        </authorList>
    </citation>
    <scope>NUCLEOTIDE SEQUENCE [LARGE SCALE GENOMIC DNA]</scope>
    <source>
        <strain evidence="2">ATCC 10762</strain>
    </source>
</reference>
<comment type="caution">
    <text evidence="2">The sequence shown here is derived from an EMBL/GenBank/DDBJ whole genome shotgun (WGS) entry which is preliminary data.</text>
</comment>
<dbReference type="EMBL" id="BMUB01000005">
    <property type="protein sequence ID" value="GGU72683.1"/>
    <property type="molecule type" value="Genomic_DNA"/>
</dbReference>
<organism evidence="2 3">
    <name type="scientific">Kitasatospora aureofaciens</name>
    <name type="common">Streptomyces aureofaciens</name>
    <dbReference type="NCBI Taxonomy" id="1894"/>
    <lineage>
        <taxon>Bacteria</taxon>
        <taxon>Bacillati</taxon>
        <taxon>Actinomycetota</taxon>
        <taxon>Actinomycetes</taxon>
        <taxon>Kitasatosporales</taxon>
        <taxon>Streptomycetaceae</taxon>
        <taxon>Kitasatospora</taxon>
    </lineage>
</organism>
<evidence type="ECO:0000313" key="1">
    <source>
        <dbReference type="EMBL" id="GGU72683.1"/>
    </source>
</evidence>
<proteinExistence type="predicted"/>
<reference evidence="1" key="5">
    <citation type="submission" date="2020-09" db="EMBL/GenBank/DDBJ databases">
        <authorList>
            <person name="Sun Q."/>
            <person name="Ohkuma M."/>
        </authorList>
    </citation>
    <scope>NUCLEOTIDE SEQUENCE</scope>
    <source>
        <strain evidence="1">JCM 4434</strain>
    </source>
</reference>
<reference evidence="2 3" key="2">
    <citation type="submission" date="2014-07" db="EMBL/GenBank/DDBJ databases">
        <authorList>
            <person name="Zhang J.E."/>
            <person name="Yang H."/>
            <person name="Guo J."/>
            <person name="Deng Z."/>
            <person name="Luo H."/>
            <person name="Luo M."/>
            <person name="Zhao B."/>
        </authorList>
    </citation>
    <scope>NUCLEOTIDE SEQUENCE [LARGE SCALE GENOMIC DNA]</scope>
    <source>
        <strain evidence="2">ATCC 10762</strain>
        <strain evidence="3">ATCC 10762 / DSM 40127 / CCM 3239 / JCM 4008 / LMG 5968 / NBRC 12843 / NCIMB 8234 / A-377</strain>
    </source>
</reference>
<reference evidence="3" key="4">
    <citation type="submission" date="2016-08" db="EMBL/GenBank/DDBJ databases">
        <title>Sequencing, assembly and comparative genomics of S. aureofaciens ATCC 10762.</title>
        <authorList>
            <person name="Gradnigo J.S."/>
            <person name="Johnson N."/>
            <person name="Somerville G.A."/>
        </authorList>
    </citation>
    <scope>NUCLEOTIDE SEQUENCE [LARGE SCALE GENOMIC DNA]</scope>
    <source>
        <strain evidence="3">ATCC 10762 / DSM 40127 / CCM 3239 / JCM 4008 / LMG 5968 / NBRC 12843 / NCIMB 8234 / A-377</strain>
    </source>
</reference>
<dbReference type="InterPro" id="IPR032710">
    <property type="entry name" value="NTF2-like_dom_sf"/>
</dbReference>
<dbReference type="RefSeq" id="WP_030280046.1">
    <property type="nucleotide sequence ID" value="NZ_BMUB01000005.1"/>
</dbReference>
<dbReference type="GeneID" id="97485645"/>
<evidence type="ECO:0008006" key="4">
    <source>
        <dbReference type="Google" id="ProtNLM"/>
    </source>
</evidence>